<protein>
    <submittedName>
        <fullName evidence="6">LysR family transcriptional regulator</fullName>
    </submittedName>
</protein>
<dbReference type="Pfam" id="PF03466">
    <property type="entry name" value="LysR_substrate"/>
    <property type="match status" value="1"/>
</dbReference>
<evidence type="ECO:0000256" key="2">
    <source>
        <dbReference type="ARBA" id="ARBA00023015"/>
    </source>
</evidence>
<dbReference type="InterPro" id="IPR058163">
    <property type="entry name" value="LysR-type_TF_proteobact-type"/>
</dbReference>
<keyword evidence="3" id="KW-0238">DNA-binding</keyword>
<dbReference type="RefSeq" id="WP_317485974.1">
    <property type="nucleotide sequence ID" value="NZ_JARQTX010000006.1"/>
</dbReference>
<proteinExistence type="inferred from homology"/>
<dbReference type="PANTHER" id="PTHR30537">
    <property type="entry name" value="HTH-TYPE TRANSCRIPTIONAL REGULATOR"/>
    <property type="match status" value="1"/>
</dbReference>
<dbReference type="Pfam" id="PF00126">
    <property type="entry name" value="HTH_1"/>
    <property type="match status" value="1"/>
</dbReference>
<comment type="similarity">
    <text evidence="1">Belongs to the LysR transcriptional regulatory family.</text>
</comment>
<dbReference type="EMBL" id="JARQTX010000006">
    <property type="protein sequence ID" value="MDG2946135.1"/>
    <property type="molecule type" value="Genomic_DNA"/>
</dbReference>
<dbReference type="InterPro" id="IPR036388">
    <property type="entry name" value="WH-like_DNA-bd_sf"/>
</dbReference>
<dbReference type="InterPro" id="IPR000847">
    <property type="entry name" value="LysR_HTH_N"/>
</dbReference>
<comment type="caution">
    <text evidence="6">The sequence shown here is derived from an EMBL/GenBank/DDBJ whole genome shotgun (WGS) entry which is preliminary data.</text>
</comment>
<dbReference type="SUPFAM" id="SSF53850">
    <property type="entry name" value="Periplasmic binding protein-like II"/>
    <property type="match status" value="1"/>
</dbReference>
<evidence type="ECO:0000256" key="1">
    <source>
        <dbReference type="ARBA" id="ARBA00009437"/>
    </source>
</evidence>
<dbReference type="Gene3D" id="3.40.190.290">
    <property type="match status" value="1"/>
</dbReference>
<sequence>MDTLKAMLILGKVIDSGNMSSVGRELGMSNSAVSQHIKQLEKHYSMKLINRTTRHISPTSAGQILWQSAREISLILTKTQQNLTALKTEFSGVVTISLPSASIESPSIKRFLLQMNEQYPQIDIHLLPDDNVADLYKDNIDIALRATEPSGNLIARFLTQWQLCICASPTYLAKNPVNHLGDLVQGTWIHFNNKIFDNAFATMGLGKFSANKVIHCPIISSAKSLALEGFGLTLQLYGDIEHYVENGELSVVLPNGSLPTYNIYAVTAHRNQSAKINAVLSVLKQVFK</sequence>
<keyword evidence="7" id="KW-1185">Reference proteome</keyword>
<reference evidence="6 7" key="1">
    <citation type="submission" date="2023-03" db="EMBL/GenBank/DDBJ databases">
        <title>Classification of Bisgaard taxon 6 and taxon 10 as Exercitatus varius gen. nov., spec. nov.</title>
        <authorList>
            <person name="Christensen H."/>
        </authorList>
    </citation>
    <scope>NUCLEOTIDE SEQUENCE [LARGE SCALE GENOMIC DNA]</scope>
    <source>
        <strain evidence="6 7">23350_01</strain>
    </source>
</reference>
<evidence type="ECO:0000256" key="3">
    <source>
        <dbReference type="ARBA" id="ARBA00023125"/>
    </source>
</evidence>
<dbReference type="PANTHER" id="PTHR30537:SF30">
    <property type="entry name" value="TRANSCRIPTIONAL REGULATOR-RELATED"/>
    <property type="match status" value="1"/>
</dbReference>
<dbReference type="Gene3D" id="1.10.10.10">
    <property type="entry name" value="Winged helix-like DNA-binding domain superfamily/Winged helix DNA-binding domain"/>
    <property type="match status" value="1"/>
</dbReference>
<evidence type="ECO:0000313" key="7">
    <source>
        <dbReference type="Proteomes" id="UP001216057"/>
    </source>
</evidence>
<feature type="domain" description="HTH lysR-type" evidence="5">
    <location>
        <begin position="1"/>
        <end position="59"/>
    </location>
</feature>
<evidence type="ECO:0000313" key="6">
    <source>
        <dbReference type="EMBL" id="MDG2946135.1"/>
    </source>
</evidence>
<keyword evidence="4" id="KW-0804">Transcription</keyword>
<organism evidence="6 7">
    <name type="scientific">Exercitatus varius</name>
    <dbReference type="NCBI Taxonomy" id="67857"/>
    <lineage>
        <taxon>Bacteria</taxon>
        <taxon>Pseudomonadati</taxon>
        <taxon>Pseudomonadota</taxon>
        <taxon>Gammaproteobacteria</taxon>
        <taxon>Pasteurellales</taxon>
        <taxon>Pasteurellaceae</taxon>
        <taxon>Exercitatus</taxon>
    </lineage>
</organism>
<gene>
    <name evidence="6" type="ORF">P7M32_06800</name>
</gene>
<dbReference type="InterPro" id="IPR036390">
    <property type="entry name" value="WH_DNA-bd_sf"/>
</dbReference>
<name>A0ABT6ERG5_9PAST</name>
<accession>A0ABT6ERG5</accession>
<evidence type="ECO:0000256" key="4">
    <source>
        <dbReference type="ARBA" id="ARBA00023163"/>
    </source>
</evidence>
<dbReference type="Proteomes" id="UP001216057">
    <property type="component" value="Unassembled WGS sequence"/>
</dbReference>
<dbReference type="InterPro" id="IPR005119">
    <property type="entry name" value="LysR_subst-bd"/>
</dbReference>
<keyword evidence="2" id="KW-0805">Transcription regulation</keyword>
<dbReference type="PROSITE" id="PS50931">
    <property type="entry name" value="HTH_LYSR"/>
    <property type="match status" value="1"/>
</dbReference>
<evidence type="ECO:0000259" key="5">
    <source>
        <dbReference type="PROSITE" id="PS50931"/>
    </source>
</evidence>
<dbReference type="SUPFAM" id="SSF46785">
    <property type="entry name" value="Winged helix' DNA-binding domain"/>
    <property type="match status" value="1"/>
</dbReference>